<keyword evidence="1" id="KW-0472">Membrane</keyword>
<feature type="transmembrane region" description="Helical" evidence="1">
    <location>
        <begin position="99"/>
        <end position="118"/>
    </location>
</feature>
<evidence type="ECO:0000313" key="3">
    <source>
        <dbReference type="Proteomes" id="UP000239203"/>
    </source>
</evidence>
<evidence type="ECO:0000256" key="1">
    <source>
        <dbReference type="SAM" id="Phobius"/>
    </source>
</evidence>
<sequence length="126" mass="13465">MIDALSTTLTWVSVAAAVWALVLVVAHRPPLPGRADGNAFLGLLGVIEVALLVQAVLGFIRLVTADHEVDGLQFGGYLLGALLILPLAVFWSFAERTRWGTAVLVVGALVVPVMIVRLNQIWDARA</sequence>
<protein>
    <submittedName>
        <fullName evidence="2">Uncharacterized protein</fullName>
    </submittedName>
</protein>
<reference evidence="2 3" key="1">
    <citation type="submission" date="2018-02" db="EMBL/GenBank/DDBJ databases">
        <title>Genomic Encyclopedia of Archaeal and Bacterial Type Strains, Phase II (KMG-II): from individual species to whole genera.</title>
        <authorList>
            <person name="Goeker M."/>
        </authorList>
    </citation>
    <scope>NUCLEOTIDE SEQUENCE [LARGE SCALE GENOMIC DNA]</scope>
    <source>
        <strain evidence="2 3">YU 961-1</strain>
    </source>
</reference>
<dbReference type="Proteomes" id="UP000239203">
    <property type="component" value="Unassembled WGS sequence"/>
</dbReference>
<feature type="transmembrane region" description="Helical" evidence="1">
    <location>
        <begin position="39"/>
        <end position="62"/>
    </location>
</feature>
<accession>A0A2S6GFV1</accession>
<dbReference type="OrthoDB" id="3828660at2"/>
<organism evidence="2 3">
    <name type="scientific">Actinokineospora auranticolor</name>
    <dbReference type="NCBI Taxonomy" id="155976"/>
    <lineage>
        <taxon>Bacteria</taxon>
        <taxon>Bacillati</taxon>
        <taxon>Actinomycetota</taxon>
        <taxon>Actinomycetes</taxon>
        <taxon>Pseudonocardiales</taxon>
        <taxon>Pseudonocardiaceae</taxon>
        <taxon>Actinokineospora</taxon>
    </lineage>
</organism>
<evidence type="ECO:0000313" key="2">
    <source>
        <dbReference type="EMBL" id="PPK64084.1"/>
    </source>
</evidence>
<proteinExistence type="predicted"/>
<keyword evidence="1" id="KW-1133">Transmembrane helix</keyword>
<keyword evidence="3" id="KW-1185">Reference proteome</keyword>
<comment type="caution">
    <text evidence="2">The sequence shown here is derived from an EMBL/GenBank/DDBJ whole genome shotgun (WGS) entry which is preliminary data.</text>
</comment>
<name>A0A2S6GFV1_9PSEU</name>
<gene>
    <name evidence="2" type="ORF">CLV40_12275</name>
</gene>
<feature type="transmembrane region" description="Helical" evidence="1">
    <location>
        <begin position="74"/>
        <end position="93"/>
    </location>
</feature>
<dbReference type="RefSeq" id="WP_104482258.1">
    <property type="nucleotide sequence ID" value="NZ_CP154825.1"/>
</dbReference>
<keyword evidence="1" id="KW-0812">Transmembrane</keyword>
<dbReference type="AlphaFoldDB" id="A0A2S6GFV1"/>
<dbReference type="EMBL" id="PTIX01000022">
    <property type="protein sequence ID" value="PPK64084.1"/>
    <property type="molecule type" value="Genomic_DNA"/>
</dbReference>